<organism evidence="2">
    <name type="scientific">marine sediment metagenome</name>
    <dbReference type="NCBI Taxonomy" id="412755"/>
    <lineage>
        <taxon>unclassified sequences</taxon>
        <taxon>metagenomes</taxon>
        <taxon>ecological metagenomes</taxon>
    </lineage>
</organism>
<accession>A0A0F9LWE1</accession>
<keyword evidence="1" id="KW-1133">Transmembrane helix</keyword>
<reference evidence="2" key="1">
    <citation type="journal article" date="2015" name="Nature">
        <title>Complex archaea that bridge the gap between prokaryotes and eukaryotes.</title>
        <authorList>
            <person name="Spang A."/>
            <person name="Saw J.H."/>
            <person name="Jorgensen S.L."/>
            <person name="Zaremba-Niedzwiedzka K."/>
            <person name="Martijn J."/>
            <person name="Lind A.E."/>
            <person name="van Eijk R."/>
            <person name="Schleper C."/>
            <person name="Guy L."/>
            <person name="Ettema T.J."/>
        </authorList>
    </citation>
    <scope>NUCLEOTIDE SEQUENCE</scope>
</reference>
<dbReference type="EMBL" id="LAZR01006530">
    <property type="protein sequence ID" value="KKM91451.1"/>
    <property type="molecule type" value="Genomic_DNA"/>
</dbReference>
<protein>
    <submittedName>
        <fullName evidence="2">Uncharacterized protein</fullName>
    </submittedName>
</protein>
<gene>
    <name evidence="2" type="ORF">LCGC14_1228390</name>
</gene>
<evidence type="ECO:0000256" key="1">
    <source>
        <dbReference type="SAM" id="Phobius"/>
    </source>
</evidence>
<evidence type="ECO:0000313" key="2">
    <source>
        <dbReference type="EMBL" id="KKM91451.1"/>
    </source>
</evidence>
<keyword evidence="1" id="KW-0812">Transmembrane</keyword>
<comment type="caution">
    <text evidence="2">The sequence shown here is derived from an EMBL/GenBank/DDBJ whole genome shotgun (WGS) entry which is preliminary data.</text>
</comment>
<proteinExistence type="predicted"/>
<dbReference type="AlphaFoldDB" id="A0A0F9LWE1"/>
<keyword evidence="1" id="KW-0472">Membrane</keyword>
<sequence length="98" mass="11043">MLEISYIALNDIADFFFQMFGDGIIMAFFVVMFFLVLLWLLKVNIATILIVILPLILGLAFNKQVSNLIEVSPWVYWVLLLTFGLIAGGVIVVSAMRN</sequence>
<feature type="transmembrane region" description="Helical" evidence="1">
    <location>
        <begin position="74"/>
        <end position="96"/>
    </location>
</feature>
<feature type="transmembrane region" description="Helical" evidence="1">
    <location>
        <begin position="45"/>
        <end position="62"/>
    </location>
</feature>
<name>A0A0F9LWE1_9ZZZZ</name>
<feature type="transmembrane region" description="Helical" evidence="1">
    <location>
        <begin position="15"/>
        <end position="38"/>
    </location>
</feature>